<evidence type="ECO:0000256" key="1">
    <source>
        <dbReference type="SAM" id="MobiDB-lite"/>
    </source>
</evidence>
<gene>
    <name evidence="2" type="ORF">CPB84DRAFT_781191</name>
</gene>
<feature type="compositionally biased region" description="Basic and acidic residues" evidence="1">
    <location>
        <begin position="167"/>
        <end position="180"/>
    </location>
</feature>
<name>A0A9P5NNP5_GYMJU</name>
<feature type="compositionally biased region" description="Pro residues" evidence="1">
    <location>
        <begin position="207"/>
        <end position="221"/>
    </location>
</feature>
<feature type="compositionally biased region" description="Low complexity" evidence="1">
    <location>
        <begin position="385"/>
        <end position="397"/>
    </location>
</feature>
<feature type="compositionally biased region" description="Basic and acidic residues" evidence="1">
    <location>
        <begin position="319"/>
        <end position="333"/>
    </location>
</feature>
<keyword evidence="3" id="KW-1185">Reference proteome</keyword>
<dbReference type="EMBL" id="JADNYJ010000031">
    <property type="protein sequence ID" value="KAF8903283.1"/>
    <property type="molecule type" value="Genomic_DNA"/>
</dbReference>
<feature type="compositionally biased region" description="Basic residues" evidence="1">
    <location>
        <begin position="15"/>
        <end position="25"/>
    </location>
</feature>
<accession>A0A9P5NNP5</accession>
<organism evidence="2 3">
    <name type="scientific">Gymnopilus junonius</name>
    <name type="common">Spectacular rustgill mushroom</name>
    <name type="synonym">Gymnopilus spectabilis subsp. junonius</name>
    <dbReference type="NCBI Taxonomy" id="109634"/>
    <lineage>
        <taxon>Eukaryota</taxon>
        <taxon>Fungi</taxon>
        <taxon>Dikarya</taxon>
        <taxon>Basidiomycota</taxon>
        <taxon>Agaricomycotina</taxon>
        <taxon>Agaricomycetes</taxon>
        <taxon>Agaricomycetidae</taxon>
        <taxon>Agaricales</taxon>
        <taxon>Agaricineae</taxon>
        <taxon>Hymenogastraceae</taxon>
        <taxon>Gymnopilus</taxon>
    </lineage>
</organism>
<feature type="compositionally biased region" description="Low complexity" evidence="1">
    <location>
        <begin position="290"/>
        <end position="300"/>
    </location>
</feature>
<feature type="compositionally biased region" description="Polar residues" evidence="1">
    <location>
        <begin position="1"/>
        <end position="14"/>
    </location>
</feature>
<feature type="compositionally biased region" description="Polar residues" evidence="1">
    <location>
        <begin position="225"/>
        <end position="234"/>
    </location>
</feature>
<dbReference type="AlphaFoldDB" id="A0A9P5NNP5"/>
<feature type="compositionally biased region" description="Low complexity" evidence="1">
    <location>
        <begin position="51"/>
        <end position="64"/>
    </location>
</feature>
<feature type="compositionally biased region" description="Low complexity" evidence="1">
    <location>
        <begin position="197"/>
        <end position="206"/>
    </location>
</feature>
<feature type="compositionally biased region" description="Low complexity" evidence="1">
    <location>
        <begin position="355"/>
        <end position="365"/>
    </location>
</feature>
<reference evidence="2" key="1">
    <citation type="submission" date="2020-11" db="EMBL/GenBank/DDBJ databases">
        <authorList>
            <consortium name="DOE Joint Genome Institute"/>
            <person name="Ahrendt S."/>
            <person name="Riley R."/>
            <person name="Andreopoulos W."/>
            <person name="LaButti K."/>
            <person name="Pangilinan J."/>
            <person name="Ruiz-duenas F.J."/>
            <person name="Barrasa J.M."/>
            <person name="Sanchez-Garcia M."/>
            <person name="Camarero S."/>
            <person name="Miyauchi S."/>
            <person name="Serrano A."/>
            <person name="Linde D."/>
            <person name="Babiker R."/>
            <person name="Drula E."/>
            <person name="Ayuso-Fernandez I."/>
            <person name="Pacheco R."/>
            <person name="Padilla G."/>
            <person name="Ferreira P."/>
            <person name="Barriuso J."/>
            <person name="Kellner H."/>
            <person name="Castanera R."/>
            <person name="Alfaro M."/>
            <person name="Ramirez L."/>
            <person name="Pisabarro A.G."/>
            <person name="Kuo A."/>
            <person name="Tritt A."/>
            <person name="Lipzen A."/>
            <person name="He G."/>
            <person name="Yan M."/>
            <person name="Ng V."/>
            <person name="Cullen D."/>
            <person name="Martin F."/>
            <person name="Rosso M.-N."/>
            <person name="Henrissat B."/>
            <person name="Hibbett D."/>
            <person name="Martinez A.T."/>
            <person name="Grigoriev I.V."/>
        </authorList>
    </citation>
    <scope>NUCLEOTIDE SEQUENCE</scope>
    <source>
        <strain evidence="2">AH 44721</strain>
    </source>
</reference>
<protein>
    <submittedName>
        <fullName evidence="2">Uncharacterized protein</fullName>
    </submittedName>
</protein>
<sequence>MDPVRQSTSPSIAHSRNKQTQRKNRLLASLKGIIRIPVRKVTLRDDGEPDMSSSLSVSPSHPMSGHTRSRSSAAADPHLLDPPNSRTSRNDPYGRHRYTRSSAGTGTSFSWKPYMSQPMLHQSALSRNGGASFDDEEDEGHHNSFDLDFPYGQRNSDNAGGDVDADFSDRSFRDSLDHSPGRKSLMQPLDGARDMPAELPATAPAHAPLPQPPPPLPPPPTQHASHQQRPSSAHSHARKFSISNGLMNGTHAGFSREGLEGAVSGLEAESNRPMSPHSQTSRLRGGDGGSSSRSPTQRQSQSEKKKQDNEDPSSAVAVIDRDSTSRTRGEKSLLRYQPEVDELNRRSSEGHHSPPKSTLSTSPPLTKHHVRAPSRPLPALPPSSPTTTPTAASRSGSSLGGINSAGRVSGPVEVATLPDGPSSNSNRSNDDDVLPRSHFAKEIHHDDAHVYAYATVVDDDDENQVLTQNSEVVVAVDPIPISKPVVDSTSATITRTETNLSATATIAAAAFYPTGEEQPLSTFAAYASTPTLPLSGSPSFSPVHLPWPLRR</sequence>
<evidence type="ECO:0000313" key="2">
    <source>
        <dbReference type="EMBL" id="KAF8903283.1"/>
    </source>
</evidence>
<feature type="compositionally biased region" description="Polar residues" evidence="1">
    <location>
        <begin position="100"/>
        <end position="110"/>
    </location>
</feature>
<dbReference type="Proteomes" id="UP000724874">
    <property type="component" value="Unassembled WGS sequence"/>
</dbReference>
<feature type="region of interest" description="Disordered" evidence="1">
    <location>
        <begin position="1"/>
        <end position="433"/>
    </location>
</feature>
<feature type="compositionally biased region" description="Basic and acidic residues" evidence="1">
    <location>
        <begin position="342"/>
        <end position="352"/>
    </location>
</feature>
<feature type="compositionally biased region" description="Pro residues" evidence="1">
    <location>
        <begin position="375"/>
        <end position="384"/>
    </location>
</feature>
<proteinExistence type="predicted"/>
<comment type="caution">
    <text evidence="2">The sequence shown here is derived from an EMBL/GenBank/DDBJ whole genome shotgun (WGS) entry which is preliminary data.</text>
</comment>
<evidence type="ECO:0000313" key="3">
    <source>
        <dbReference type="Proteomes" id="UP000724874"/>
    </source>
</evidence>